<comment type="caution">
    <text evidence="1">The sequence shown here is derived from an EMBL/GenBank/DDBJ whole genome shotgun (WGS) entry which is preliminary data.</text>
</comment>
<name>A0ABD1YLW5_9MARC</name>
<dbReference type="EMBL" id="JBHFFA010000004">
    <property type="protein sequence ID" value="KAL2631635.1"/>
    <property type="molecule type" value="Genomic_DNA"/>
</dbReference>
<keyword evidence="2" id="KW-1185">Reference proteome</keyword>
<organism evidence="1 2">
    <name type="scientific">Riccia fluitans</name>
    <dbReference type="NCBI Taxonomy" id="41844"/>
    <lineage>
        <taxon>Eukaryota</taxon>
        <taxon>Viridiplantae</taxon>
        <taxon>Streptophyta</taxon>
        <taxon>Embryophyta</taxon>
        <taxon>Marchantiophyta</taxon>
        <taxon>Marchantiopsida</taxon>
        <taxon>Marchantiidae</taxon>
        <taxon>Marchantiales</taxon>
        <taxon>Ricciaceae</taxon>
        <taxon>Riccia</taxon>
    </lineage>
</organism>
<dbReference type="AlphaFoldDB" id="A0ABD1YLW5"/>
<sequence>MRSSTGSKPTARDLLGVPPQAFLPNGVGARLVSLNERGCPIKQMLPGMAAPRTLKHPAPTAPHQEQLWPIYRLNFSAKSPISRLSSLPIRFRPHITSPELGFFTLLFYTLKEHLNQATAAVIQIEVLGSMKRLILLASIVQTFSQSRYFPC</sequence>
<reference evidence="1 2" key="1">
    <citation type="submission" date="2024-09" db="EMBL/GenBank/DDBJ databases">
        <title>Chromosome-scale assembly of Riccia fluitans.</title>
        <authorList>
            <person name="Paukszto L."/>
            <person name="Sawicki J."/>
            <person name="Karawczyk K."/>
            <person name="Piernik-Szablinska J."/>
            <person name="Szczecinska M."/>
            <person name="Mazdziarz M."/>
        </authorList>
    </citation>
    <scope>NUCLEOTIDE SEQUENCE [LARGE SCALE GENOMIC DNA]</scope>
    <source>
        <strain evidence="1">Rf_01</strain>
        <tissue evidence="1">Aerial parts of the thallus</tissue>
    </source>
</reference>
<gene>
    <name evidence="1" type="ORF">R1flu_016321</name>
</gene>
<proteinExistence type="predicted"/>
<protein>
    <submittedName>
        <fullName evidence="1">Uncharacterized protein</fullName>
    </submittedName>
</protein>
<evidence type="ECO:0000313" key="1">
    <source>
        <dbReference type="EMBL" id="KAL2631635.1"/>
    </source>
</evidence>
<dbReference type="Proteomes" id="UP001605036">
    <property type="component" value="Unassembled WGS sequence"/>
</dbReference>
<accession>A0ABD1YLW5</accession>
<evidence type="ECO:0000313" key="2">
    <source>
        <dbReference type="Proteomes" id="UP001605036"/>
    </source>
</evidence>